<keyword evidence="3" id="KW-1185">Reference proteome</keyword>
<evidence type="ECO:0000256" key="1">
    <source>
        <dbReference type="SAM" id="SignalP"/>
    </source>
</evidence>
<evidence type="ECO:0000313" key="2">
    <source>
        <dbReference type="EMBL" id="MFC3978284.1"/>
    </source>
</evidence>
<dbReference type="RefSeq" id="WP_241295810.1">
    <property type="nucleotide sequence ID" value="NZ_JAKZGR010000010.1"/>
</dbReference>
<organism evidence="2 3">
    <name type="scientific">Belliella kenyensis</name>
    <dbReference type="NCBI Taxonomy" id="1472724"/>
    <lineage>
        <taxon>Bacteria</taxon>
        <taxon>Pseudomonadati</taxon>
        <taxon>Bacteroidota</taxon>
        <taxon>Cytophagia</taxon>
        <taxon>Cytophagales</taxon>
        <taxon>Cyclobacteriaceae</taxon>
        <taxon>Belliella</taxon>
    </lineage>
</organism>
<dbReference type="Pfam" id="PF14060">
    <property type="entry name" value="DUF4252"/>
    <property type="match status" value="1"/>
</dbReference>
<sequence>MKLKLTFIASMLLLIVQSSIAQSKAVDALYQKHKSNPDFFHLDLGGNFMNFAKGFNIDLDEAQSSILTKSIEKMKFYKLPKQSSNTTEFNGLKRGLEKEKFELMMEVSEKSNDVIIFTKGSKKISDIVLLINDKNSDFIVLEFQGDFDANALADIGKKIQK</sequence>
<gene>
    <name evidence="2" type="ORF">ACFOUP_18005</name>
</gene>
<evidence type="ECO:0000313" key="3">
    <source>
        <dbReference type="Proteomes" id="UP001595766"/>
    </source>
</evidence>
<dbReference type="Proteomes" id="UP001595766">
    <property type="component" value="Unassembled WGS sequence"/>
</dbReference>
<protein>
    <submittedName>
        <fullName evidence="2">DUF4252 domain-containing protein</fullName>
    </submittedName>
</protein>
<dbReference type="InterPro" id="IPR025348">
    <property type="entry name" value="DUF4252"/>
</dbReference>
<comment type="caution">
    <text evidence="2">The sequence shown here is derived from an EMBL/GenBank/DDBJ whole genome shotgun (WGS) entry which is preliminary data.</text>
</comment>
<accession>A0ABV8EPQ7</accession>
<feature type="chain" id="PRO_5047420858" evidence="1">
    <location>
        <begin position="22"/>
        <end position="161"/>
    </location>
</feature>
<reference evidence="3" key="1">
    <citation type="journal article" date="2019" name="Int. J. Syst. Evol. Microbiol.">
        <title>The Global Catalogue of Microorganisms (GCM) 10K type strain sequencing project: providing services to taxonomists for standard genome sequencing and annotation.</title>
        <authorList>
            <consortium name="The Broad Institute Genomics Platform"/>
            <consortium name="The Broad Institute Genome Sequencing Center for Infectious Disease"/>
            <person name="Wu L."/>
            <person name="Ma J."/>
        </authorList>
    </citation>
    <scope>NUCLEOTIDE SEQUENCE [LARGE SCALE GENOMIC DNA]</scope>
    <source>
        <strain evidence="3">CECT 8551</strain>
    </source>
</reference>
<keyword evidence="1" id="KW-0732">Signal</keyword>
<dbReference type="EMBL" id="JBHSAV010000093">
    <property type="protein sequence ID" value="MFC3978284.1"/>
    <property type="molecule type" value="Genomic_DNA"/>
</dbReference>
<proteinExistence type="predicted"/>
<feature type="signal peptide" evidence="1">
    <location>
        <begin position="1"/>
        <end position="21"/>
    </location>
</feature>
<name>A0ABV8EPQ7_9BACT</name>